<comment type="caution">
    <text evidence="1">The sequence shown here is derived from an EMBL/GenBank/DDBJ whole genome shotgun (WGS) entry which is preliminary data.</text>
</comment>
<feature type="non-terminal residue" evidence="1">
    <location>
        <position position="133"/>
    </location>
</feature>
<organism evidence="1 2">
    <name type="scientific">Planomonospora corallina</name>
    <dbReference type="NCBI Taxonomy" id="1806052"/>
    <lineage>
        <taxon>Bacteria</taxon>
        <taxon>Bacillati</taxon>
        <taxon>Actinomycetota</taxon>
        <taxon>Actinomycetes</taxon>
        <taxon>Streptosporangiales</taxon>
        <taxon>Streptosporangiaceae</taxon>
        <taxon>Planomonospora</taxon>
    </lineage>
</organism>
<proteinExistence type="predicted"/>
<reference evidence="2" key="1">
    <citation type="journal article" date="2019" name="Int. J. Syst. Evol. Microbiol.">
        <title>The Global Catalogue of Microorganisms (GCM) 10K type strain sequencing project: providing services to taxonomists for standard genome sequencing and annotation.</title>
        <authorList>
            <consortium name="The Broad Institute Genomics Platform"/>
            <consortium name="The Broad Institute Genome Sequencing Center for Infectious Disease"/>
            <person name="Wu L."/>
            <person name="Ma J."/>
        </authorList>
    </citation>
    <scope>NUCLEOTIDE SEQUENCE [LARGE SCALE GENOMIC DNA]</scope>
    <source>
        <strain evidence="2">TBRC 4489</strain>
    </source>
</reference>
<dbReference type="Proteomes" id="UP001595850">
    <property type="component" value="Unassembled WGS sequence"/>
</dbReference>
<gene>
    <name evidence="1" type="ORF">ACFOWE_31195</name>
</gene>
<evidence type="ECO:0000313" key="2">
    <source>
        <dbReference type="Proteomes" id="UP001595850"/>
    </source>
</evidence>
<keyword evidence="2" id="KW-1185">Reference proteome</keyword>
<sequence>MICARWPRCRRGAVRITPHGIAPARTCPGLRHRIRSCGGSRPIDLGPRRQLRDQQREQMSAGLRNGLTTIYAAGENPLDLRMPASMRERLPRMIHARCVQLRAVLETTAEAGLQRPGAPGLQADLRNEGRWWR</sequence>
<evidence type="ECO:0000313" key="1">
    <source>
        <dbReference type="EMBL" id="MFC4062779.1"/>
    </source>
</evidence>
<accession>A0ABV8IFM4</accession>
<dbReference type="RefSeq" id="WP_377294204.1">
    <property type="nucleotide sequence ID" value="NZ_JBHSBM010000060.1"/>
</dbReference>
<dbReference type="EMBL" id="JBHSBM010000060">
    <property type="protein sequence ID" value="MFC4062779.1"/>
    <property type="molecule type" value="Genomic_DNA"/>
</dbReference>
<protein>
    <submittedName>
        <fullName evidence="1">Uncharacterized protein</fullName>
    </submittedName>
</protein>
<name>A0ABV8IFM4_9ACTN</name>